<comment type="subcellular location">
    <subcellularLocation>
        <location evidence="2">Membrane</location>
    </subcellularLocation>
</comment>
<reference evidence="16" key="1">
    <citation type="submission" date="2018-12" db="EMBL/GenBank/DDBJ databases">
        <authorList>
            <person name="Will S."/>
            <person name="Neumann-Schaal M."/>
            <person name="Henke P."/>
        </authorList>
    </citation>
    <scope>NUCLEOTIDE SEQUENCE</scope>
    <source>
        <strain evidence="16">PCC 7102</strain>
    </source>
</reference>
<dbReference type="EMBL" id="RSCL01000001">
    <property type="protein sequence ID" value="RUT10286.1"/>
    <property type="molecule type" value="Genomic_DNA"/>
</dbReference>
<keyword evidence="17" id="KW-1185">Reference proteome</keyword>
<dbReference type="CDD" id="cd19410">
    <property type="entry name" value="HK9-like_sensor"/>
    <property type="match status" value="1"/>
</dbReference>
<dbReference type="Pfam" id="PF13185">
    <property type="entry name" value="GAF_2"/>
    <property type="match status" value="1"/>
</dbReference>
<dbReference type="Pfam" id="PF02518">
    <property type="entry name" value="HATPase_c"/>
    <property type="match status" value="1"/>
</dbReference>
<dbReference type="InterPro" id="IPR011006">
    <property type="entry name" value="CheY-like_superfamily"/>
</dbReference>
<dbReference type="InterPro" id="IPR003018">
    <property type="entry name" value="GAF"/>
</dbReference>
<dbReference type="OrthoDB" id="9790669at2"/>
<feature type="coiled-coil region" evidence="11">
    <location>
        <begin position="434"/>
        <end position="531"/>
    </location>
</feature>
<keyword evidence="12" id="KW-0472">Membrane</keyword>
<dbReference type="SMART" id="SM00387">
    <property type="entry name" value="HATPase_c"/>
    <property type="match status" value="1"/>
</dbReference>
<dbReference type="PRINTS" id="PR00344">
    <property type="entry name" value="BCTRLSENSOR"/>
</dbReference>
<dbReference type="InterPro" id="IPR004358">
    <property type="entry name" value="Sig_transdc_His_kin-like_C"/>
</dbReference>
<evidence type="ECO:0000256" key="11">
    <source>
        <dbReference type="SAM" id="Coils"/>
    </source>
</evidence>
<reference evidence="16" key="2">
    <citation type="journal article" date="2019" name="Genome Biol. Evol.">
        <title>Day and night: Metabolic profiles and evolutionary relationships of six axenic non-marine cyanobacteria.</title>
        <authorList>
            <person name="Will S.E."/>
            <person name="Henke P."/>
            <person name="Boedeker C."/>
            <person name="Huang S."/>
            <person name="Brinkmann H."/>
            <person name="Rohde M."/>
            <person name="Jarek M."/>
            <person name="Friedl T."/>
            <person name="Seufert S."/>
            <person name="Schumacher M."/>
            <person name="Overmann J."/>
            <person name="Neumann-Schaal M."/>
            <person name="Petersen J."/>
        </authorList>
    </citation>
    <scope>NUCLEOTIDE SEQUENCE [LARGE SCALE GENOMIC DNA]</scope>
    <source>
        <strain evidence="16">PCC 7102</strain>
    </source>
</reference>
<evidence type="ECO:0000259" key="13">
    <source>
        <dbReference type="PROSITE" id="PS50109"/>
    </source>
</evidence>
<evidence type="ECO:0000256" key="1">
    <source>
        <dbReference type="ARBA" id="ARBA00000085"/>
    </source>
</evidence>
<dbReference type="Pfam" id="PF00512">
    <property type="entry name" value="HisKA"/>
    <property type="match status" value="1"/>
</dbReference>
<comment type="caution">
    <text evidence="16">The sequence shown here is derived from an EMBL/GenBank/DDBJ whole genome shotgun (WGS) entry which is preliminary data.</text>
</comment>
<dbReference type="Pfam" id="PF05227">
    <property type="entry name" value="CHASE3"/>
    <property type="match status" value="1"/>
</dbReference>
<dbReference type="SUPFAM" id="SSF55781">
    <property type="entry name" value="GAF domain-like"/>
    <property type="match status" value="1"/>
</dbReference>
<dbReference type="Pfam" id="PF00072">
    <property type="entry name" value="Response_reg"/>
    <property type="match status" value="3"/>
</dbReference>
<evidence type="ECO:0000313" key="17">
    <source>
        <dbReference type="Proteomes" id="UP000271624"/>
    </source>
</evidence>
<gene>
    <name evidence="16" type="ORF">DSM106972_007810</name>
</gene>
<evidence type="ECO:0000256" key="7">
    <source>
        <dbReference type="ARBA" id="ARBA00022777"/>
    </source>
</evidence>
<dbReference type="PANTHER" id="PTHR45339:SF1">
    <property type="entry name" value="HYBRID SIGNAL TRANSDUCTION HISTIDINE KINASE J"/>
    <property type="match status" value="1"/>
</dbReference>
<keyword evidence="8" id="KW-0902">Two-component regulatory system</keyword>
<dbReference type="CDD" id="cd06225">
    <property type="entry name" value="HAMP"/>
    <property type="match status" value="1"/>
</dbReference>
<dbReference type="InterPro" id="IPR001789">
    <property type="entry name" value="Sig_transdc_resp-reg_receiver"/>
</dbReference>
<keyword evidence="11" id="KW-0175">Coiled coil</keyword>
<dbReference type="CDD" id="cd16922">
    <property type="entry name" value="HATPase_EvgS-ArcB-TorS-like"/>
    <property type="match status" value="1"/>
</dbReference>
<evidence type="ECO:0000256" key="5">
    <source>
        <dbReference type="ARBA" id="ARBA00022553"/>
    </source>
</evidence>
<dbReference type="EC" id="2.7.13.3" evidence="4"/>
<feature type="modified residue" description="4-aspartylphosphate" evidence="10">
    <location>
        <position position="1007"/>
    </location>
</feature>
<feature type="domain" description="Response regulatory" evidence="14">
    <location>
        <begin position="1104"/>
        <end position="1221"/>
    </location>
</feature>
<comment type="similarity">
    <text evidence="3">In the N-terminal section; belongs to the phytochrome family.</text>
</comment>
<dbReference type="AlphaFoldDB" id="A0A433VW16"/>
<dbReference type="PROSITE" id="PS50885">
    <property type="entry name" value="HAMP"/>
    <property type="match status" value="1"/>
</dbReference>
<sequence>MFRKIKIGTKIGAGFGVILAVVSGIGFITYQTTNNLVLNAGWQAHSYEVLGELKNLNLHLQSAEASQRAFIVTGEQRFLQPFDGAISSLEKSLIRIRKLTSDNSEQQSLISKLEVLIPQRVDIIRNRISLRQNQGFEVARQEVASDKGRELTNQIRSAISEIEKDERALLYLRSQNTKKSTEQAFNAISLGVPFIILLLILIVIYLNREISHPLRELSNKTVALADGDLSVSIHDKKREDEVGMLVKAFNRMVANLRDKSEYSQQQTWLKSNLAKFSQMLQGQRNLPIVAKIILSELAPLVNAQQGVLYLKDADSEPPVLILLGSYAYQQRKNLSNRYQLGEGLVGQCALEKQKIVLTNVPDDYIQISSGLGEAKPKNIIVLPILFESEITAVIELASFQEFETLHITLLDELCETLGAVLNAIASDIRTVELLKQSQALAELLQNQQEELQESNERLAEQAETLQASEELLQQQQQELQQSNEELQELNKELEKKAELLELQKQEVETKNNQLEEARQSLETQASELELSSKYKSQFLANMSHELRTPLNSLLILAKLLSENSEGNLTSRQIEYSSTIYGAGNDLLGLINDILDLAKIESGTMSFDYYPLPLVELKHYLERTFKQLAHSKGLNFILDFAANLPSSIDTDAKRLQQVLKNLLANAFKFTEQGEVRLTVNFASHGWSPNNQTLNQSSSVIAFSVSDTGIGIAPEKQKIIFEAFQQADGSTNRKHGGTGLGLSISREIARLFGGEITLSSHPGEGSTFTLYLPINSAESKNSAELKVLSAELHKSAKSNSALTTQQSALNTSYSALSTQHSSLFDDRKNIQPGEHVLLIIEDDITFARILYDMAQQQGFKCVIAQNGNSGILQARQIKPSAILLDIDLPGIDGWMVLDRLKHDVNTRHIPVHVMTVEDGKQRSLQQGAMAYLQKPVTREEISDALNRIKVFIERPLKYLLVAEDDEIQRQSIIELIGGDDGDVNITGVGTAEQALFSIRSRRFDCMVLDLGLPDMDGFELIELIKKEKNGESLPVIIYTGKEITKAQEFELRRIAETIIIKDVNSPERLLAETSLFLHRVQAELPATQQKILEKLQSSDSILTNKKVLIVDDDVRNIFALTGLLEKYSMQVIYAENGKEGIEVLQQNPDTNVILMDIMMPEMDGYETTRQIRQNHQFKSLPIIALTAKAMQGDREKCIEAGASDYITKPVDTEQLLSLLRVWLYD</sequence>
<evidence type="ECO:0000256" key="4">
    <source>
        <dbReference type="ARBA" id="ARBA00012438"/>
    </source>
</evidence>
<keyword evidence="5 10" id="KW-0597">Phosphoprotein</keyword>
<keyword evidence="12" id="KW-1133">Transmembrane helix</keyword>
<protein>
    <recommendedName>
        <fullName evidence="9">Circadian input-output histidine kinase CikA</fullName>
        <ecNumber evidence="4">2.7.13.3</ecNumber>
    </recommendedName>
</protein>
<dbReference type="Proteomes" id="UP000271624">
    <property type="component" value="Unassembled WGS sequence"/>
</dbReference>
<dbReference type="CDD" id="cd00156">
    <property type="entry name" value="REC"/>
    <property type="match status" value="1"/>
</dbReference>
<evidence type="ECO:0000259" key="14">
    <source>
        <dbReference type="PROSITE" id="PS50110"/>
    </source>
</evidence>
<dbReference type="InterPro" id="IPR003594">
    <property type="entry name" value="HATPase_dom"/>
</dbReference>
<comment type="catalytic activity">
    <reaction evidence="1">
        <text>ATP + protein L-histidine = ADP + protein N-phospho-L-histidine.</text>
        <dbReference type="EC" id="2.7.13.3"/>
    </reaction>
</comment>
<dbReference type="SMART" id="SM00448">
    <property type="entry name" value="REC"/>
    <property type="match status" value="3"/>
</dbReference>
<dbReference type="InterPro" id="IPR036890">
    <property type="entry name" value="HATPase_C_sf"/>
</dbReference>
<feature type="domain" description="Response regulatory" evidence="14">
    <location>
        <begin position="956"/>
        <end position="1074"/>
    </location>
</feature>
<dbReference type="CDD" id="cd00082">
    <property type="entry name" value="HisKA"/>
    <property type="match status" value="1"/>
</dbReference>
<evidence type="ECO:0000256" key="2">
    <source>
        <dbReference type="ARBA" id="ARBA00004370"/>
    </source>
</evidence>
<dbReference type="Pfam" id="PF00672">
    <property type="entry name" value="HAMP"/>
    <property type="match status" value="1"/>
</dbReference>
<evidence type="ECO:0000256" key="3">
    <source>
        <dbReference type="ARBA" id="ARBA00006402"/>
    </source>
</evidence>
<dbReference type="InterPro" id="IPR003660">
    <property type="entry name" value="HAMP_dom"/>
</dbReference>
<feature type="domain" description="Response regulatory" evidence="14">
    <location>
        <begin position="834"/>
        <end position="947"/>
    </location>
</feature>
<dbReference type="FunFam" id="3.30.565.10:FF:000010">
    <property type="entry name" value="Sensor histidine kinase RcsC"/>
    <property type="match status" value="1"/>
</dbReference>
<evidence type="ECO:0000256" key="10">
    <source>
        <dbReference type="PROSITE-ProRule" id="PRU00169"/>
    </source>
</evidence>
<evidence type="ECO:0000256" key="6">
    <source>
        <dbReference type="ARBA" id="ARBA00022679"/>
    </source>
</evidence>
<dbReference type="PROSITE" id="PS50110">
    <property type="entry name" value="RESPONSE_REGULATORY"/>
    <property type="match status" value="3"/>
</dbReference>
<dbReference type="SMART" id="SM00388">
    <property type="entry name" value="HisKA"/>
    <property type="match status" value="1"/>
</dbReference>
<evidence type="ECO:0000256" key="12">
    <source>
        <dbReference type="SAM" id="Phobius"/>
    </source>
</evidence>
<dbReference type="SUPFAM" id="SSF47384">
    <property type="entry name" value="Homodimeric domain of signal transducing histidine kinase"/>
    <property type="match status" value="1"/>
</dbReference>
<dbReference type="SUPFAM" id="SSF158472">
    <property type="entry name" value="HAMP domain-like"/>
    <property type="match status" value="1"/>
</dbReference>
<dbReference type="GO" id="GO:0016020">
    <property type="term" value="C:membrane"/>
    <property type="evidence" value="ECO:0007669"/>
    <property type="project" value="UniProtKB-SubCell"/>
</dbReference>
<feature type="domain" description="HAMP" evidence="15">
    <location>
        <begin position="208"/>
        <end position="261"/>
    </location>
</feature>
<evidence type="ECO:0000256" key="8">
    <source>
        <dbReference type="ARBA" id="ARBA00023012"/>
    </source>
</evidence>
<evidence type="ECO:0000259" key="15">
    <source>
        <dbReference type="PROSITE" id="PS50885"/>
    </source>
</evidence>
<keyword evidence="12" id="KW-0812">Transmembrane</keyword>
<dbReference type="SMART" id="SM00065">
    <property type="entry name" value="GAF"/>
    <property type="match status" value="1"/>
</dbReference>
<proteinExistence type="inferred from homology"/>
<accession>A0A433VW16</accession>
<dbReference type="InterPro" id="IPR036097">
    <property type="entry name" value="HisK_dim/P_sf"/>
</dbReference>
<dbReference type="GO" id="GO:0000155">
    <property type="term" value="F:phosphorelay sensor kinase activity"/>
    <property type="evidence" value="ECO:0007669"/>
    <property type="project" value="InterPro"/>
</dbReference>
<name>A0A433VW16_9CYAN</name>
<feature type="modified residue" description="4-aspartylphosphate" evidence="10">
    <location>
        <position position="883"/>
    </location>
</feature>
<dbReference type="PANTHER" id="PTHR45339">
    <property type="entry name" value="HYBRID SIGNAL TRANSDUCTION HISTIDINE KINASE J"/>
    <property type="match status" value="1"/>
</dbReference>
<dbReference type="PROSITE" id="PS50109">
    <property type="entry name" value="HIS_KIN"/>
    <property type="match status" value="1"/>
</dbReference>
<dbReference type="Gene3D" id="6.10.340.10">
    <property type="match status" value="1"/>
</dbReference>
<evidence type="ECO:0000313" key="16">
    <source>
        <dbReference type="EMBL" id="RUT10286.1"/>
    </source>
</evidence>
<feature type="domain" description="Histidine kinase" evidence="13">
    <location>
        <begin position="541"/>
        <end position="774"/>
    </location>
</feature>
<dbReference type="SMART" id="SM00304">
    <property type="entry name" value="HAMP"/>
    <property type="match status" value="1"/>
</dbReference>
<dbReference type="InterPro" id="IPR003661">
    <property type="entry name" value="HisK_dim/P_dom"/>
</dbReference>
<dbReference type="RefSeq" id="WP_127078993.1">
    <property type="nucleotide sequence ID" value="NZ_RSCL01000001.1"/>
</dbReference>
<keyword evidence="7" id="KW-0418">Kinase</keyword>
<organism evidence="16 17">
    <name type="scientific">Dulcicalothrix desertica PCC 7102</name>
    <dbReference type="NCBI Taxonomy" id="232991"/>
    <lineage>
        <taxon>Bacteria</taxon>
        <taxon>Bacillati</taxon>
        <taxon>Cyanobacteriota</taxon>
        <taxon>Cyanophyceae</taxon>
        <taxon>Nostocales</taxon>
        <taxon>Calotrichaceae</taxon>
        <taxon>Dulcicalothrix</taxon>
    </lineage>
</organism>
<dbReference type="SUPFAM" id="SSF55874">
    <property type="entry name" value="ATPase domain of HSP90 chaperone/DNA topoisomerase II/histidine kinase"/>
    <property type="match status" value="1"/>
</dbReference>
<feature type="modified residue" description="4-aspartylphosphate" evidence="10">
    <location>
        <position position="1154"/>
    </location>
</feature>
<keyword evidence="6" id="KW-0808">Transferase</keyword>
<dbReference type="InterPro" id="IPR005467">
    <property type="entry name" value="His_kinase_dom"/>
</dbReference>
<dbReference type="Gene3D" id="1.10.287.130">
    <property type="match status" value="1"/>
</dbReference>
<dbReference type="SUPFAM" id="SSF52172">
    <property type="entry name" value="CheY-like"/>
    <property type="match status" value="3"/>
</dbReference>
<evidence type="ECO:0000256" key="9">
    <source>
        <dbReference type="ARBA" id="ARBA00074306"/>
    </source>
</evidence>
<feature type="transmembrane region" description="Helical" evidence="12">
    <location>
        <begin position="184"/>
        <end position="206"/>
    </location>
</feature>
<dbReference type="Gene3D" id="3.30.450.40">
    <property type="match status" value="1"/>
</dbReference>
<dbReference type="Gene3D" id="3.40.50.2300">
    <property type="match status" value="3"/>
</dbReference>
<dbReference type="InterPro" id="IPR007891">
    <property type="entry name" value="CHASE3"/>
</dbReference>
<dbReference type="Gene3D" id="3.30.565.10">
    <property type="entry name" value="Histidine kinase-like ATPase, C-terminal domain"/>
    <property type="match status" value="1"/>
</dbReference>
<feature type="transmembrane region" description="Helical" evidence="12">
    <location>
        <begin position="12"/>
        <end position="30"/>
    </location>
</feature>
<dbReference type="CDD" id="cd17546">
    <property type="entry name" value="REC_hyHK_CKI1_RcsC-like"/>
    <property type="match status" value="1"/>
</dbReference>
<dbReference type="InterPro" id="IPR029016">
    <property type="entry name" value="GAF-like_dom_sf"/>
</dbReference>